<protein>
    <recommendedName>
        <fullName evidence="2">DUF7730 domain-containing protein</fullName>
    </recommendedName>
</protein>
<organism evidence="3 4">
    <name type="scientific">Phyllosticta citribraziliensis</name>
    <dbReference type="NCBI Taxonomy" id="989973"/>
    <lineage>
        <taxon>Eukaryota</taxon>
        <taxon>Fungi</taxon>
        <taxon>Dikarya</taxon>
        <taxon>Ascomycota</taxon>
        <taxon>Pezizomycotina</taxon>
        <taxon>Dothideomycetes</taxon>
        <taxon>Dothideomycetes incertae sedis</taxon>
        <taxon>Botryosphaeriales</taxon>
        <taxon>Phyllostictaceae</taxon>
        <taxon>Phyllosticta</taxon>
    </lineage>
</organism>
<feature type="domain" description="DUF7730" evidence="2">
    <location>
        <begin position="11"/>
        <end position="186"/>
    </location>
</feature>
<keyword evidence="4" id="KW-1185">Reference proteome</keyword>
<dbReference type="PANTHER" id="PTHR38790">
    <property type="entry name" value="2EXR DOMAIN-CONTAINING PROTEIN-RELATED"/>
    <property type="match status" value="1"/>
</dbReference>
<dbReference type="GeneID" id="92037118"/>
<accession>A0ABR1L9U9</accession>
<reference evidence="3 4" key="1">
    <citation type="submission" date="2024-04" db="EMBL/GenBank/DDBJ databases">
        <title>Phyllosticta paracitricarpa is synonymous to the EU quarantine fungus P. citricarpa based on phylogenomic analyses.</title>
        <authorList>
            <consortium name="Lawrence Berkeley National Laboratory"/>
            <person name="Van ingen-buijs V.A."/>
            <person name="Van westerhoven A.C."/>
            <person name="Haridas S."/>
            <person name="Skiadas P."/>
            <person name="Martin F."/>
            <person name="Groenewald J.Z."/>
            <person name="Crous P.W."/>
            <person name="Seidl M.F."/>
        </authorList>
    </citation>
    <scope>NUCLEOTIDE SEQUENCE [LARGE SCALE GENOMIC DNA]</scope>
    <source>
        <strain evidence="3 4">CPC 17464</strain>
    </source>
</reference>
<dbReference type="EMBL" id="JBBPEH010000011">
    <property type="protein sequence ID" value="KAK7532012.1"/>
    <property type="molecule type" value="Genomic_DNA"/>
</dbReference>
<comment type="caution">
    <text evidence="3">The sequence shown here is derived from an EMBL/GenBank/DDBJ whole genome shotgun (WGS) entry which is preliminary data.</text>
</comment>
<dbReference type="Proteomes" id="UP001360953">
    <property type="component" value="Unassembled WGS sequence"/>
</dbReference>
<sequence>MSDVPARPFRFLDLPPELRMIVYEFAMGGRCFQFNKYRPDPSWLTGRHRLDYSVLRLKLPASRNTFYRRLDGTARSMAHMPNMQLLMTCRQIYYEANAVFSKKNIFSFRRPASLIEICTMHFPWTLVSALKSISLRIPLSLSGFERPSGSDTAHATYHRLFFVQDSWHQQFWGRHMHSLRQVHVTVRITEGSTGSSTHGPKTCWAYESTEKDCSWKDNLDAKKVRQVPPSLCYLAYSNPSVEMTISVDSYELYWALEYDPKHQSWPTPFGMDAIANWFQDLVERGKVDPKARFCWPREAGQEEGYVHETASCRKCAQWYFLPARLHLREKNKNAFINEWLRRLEECRRHGPESQGLITWPESDESEAMEESGDD</sequence>
<feature type="region of interest" description="Disordered" evidence="1">
    <location>
        <begin position="352"/>
        <end position="374"/>
    </location>
</feature>
<dbReference type="InterPro" id="IPR056632">
    <property type="entry name" value="DUF7730"/>
</dbReference>
<dbReference type="Pfam" id="PF24864">
    <property type="entry name" value="DUF7730"/>
    <property type="match status" value="1"/>
</dbReference>
<proteinExistence type="predicted"/>
<evidence type="ECO:0000313" key="4">
    <source>
        <dbReference type="Proteomes" id="UP001360953"/>
    </source>
</evidence>
<name>A0ABR1L9U9_9PEZI</name>
<evidence type="ECO:0000313" key="3">
    <source>
        <dbReference type="EMBL" id="KAK7532012.1"/>
    </source>
</evidence>
<feature type="compositionally biased region" description="Acidic residues" evidence="1">
    <location>
        <begin position="361"/>
        <end position="374"/>
    </location>
</feature>
<dbReference type="RefSeq" id="XP_066651682.1">
    <property type="nucleotide sequence ID" value="XM_066804212.1"/>
</dbReference>
<evidence type="ECO:0000256" key="1">
    <source>
        <dbReference type="SAM" id="MobiDB-lite"/>
    </source>
</evidence>
<dbReference type="PANTHER" id="PTHR38790:SF9">
    <property type="entry name" value="F-BOX DOMAIN-CONTAINING PROTEIN"/>
    <property type="match status" value="1"/>
</dbReference>
<evidence type="ECO:0000259" key="2">
    <source>
        <dbReference type="Pfam" id="PF24864"/>
    </source>
</evidence>
<gene>
    <name evidence="3" type="ORF">J3D65DRAFT_82122</name>
</gene>